<feature type="domain" description="Nudix hydrolase" evidence="7">
    <location>
        <begin position="21"/>
        <end position="154"/>
    </location>
</feature>
<keyword evidence="4" id="KW-0378">Hydrolase</keyword>
<dbReference type="Pfam" id="PF00293">
    <property type="entry name" value="NUDIX"/>
    <property type="match status" value="1"/>
</dbReference>
<sequence length="208" mass="24341">MDIEKIKDIIKNRAPKPIDIKKNYSVLIPIIENNNRLEIIYELRSKNLNNQPGEISFPGGEVEDNESFKEAAIRETAEELNIKEENINIIGELDYLVSYANITIHCFLGTISGLNVDNIIPNHDEVDHIFTVPLDFFMENEPDIYYLDLQTVLNDEFPYNLIPNGKKYNWRRGKHSVMFYYYKDYIIWGFTARMTKNFIDIIKGPKIT</sequence>
<dbReference type="InterPro" id="IPR045121">
    <property type="entry name" value="CoAse"/>
</dbReference>
<dbReference type="InterPro" id="IPR020084">
    <property type="entry name" value="NUDIX_hydrolase_CS"/>
</dbReference>
<accession>A0A1M4UGM2</accession>
<dbReference type="PANTHER" id="PTHR12992:SF11">
    <property type="entry name" value="MITOCHONDRIAL COENZYME A DIPHOSPHATASE NUDT8"/>
    <property type="match status" value="1"/>
</dbReference>
<dbReference type="GeneID" id="90996105"/>
<dbReference type="Proteomes" id="UP000184114">
    <property type="component" value="Unassembled WGS sequence"/>
</dbReference>
<dbReference type="EMBL" id="FQTY01000003">
    <property type="protein sequence ID" value="SHE55827.1"/>
    <property type="molecule type" value="Genomic_DNA"/>
</dbReference>
<dbReference type="AlphaFoldDB" id="A0A1M4UGM2"/>
<dbReference type="GO" id="GO:0046872">
    <property type="term" value="F:metal ion binding"/>
    <property type="evidence" value="ECO:0007669"/>
    <property type="project" value="UniProtKB-KW"/>
</dbReference>
<comment type="cofactor">
    <cofactor evidence="2">
        <name>Mg(2+)</name>
        <dbReference type="ChEBI" id="CHEBI:18420"/>
    </cofactor>
</comment>
<reference evidence="9" key="1">
    <citation type="submission" date="2016-11" db="EMBL/GenBank/DDBJ databases">
        <authorList>
            <person name="Varghese N."/>
            <person name="Submissions S."/>
        </authorList>
    </citation>
    <scope>NUCLEOTIDE SEQUENCE [LARGE SCALE GENOMIC DNA]</scope>
    <source>
        <strain evidence="9">DSM 18095</strain>
    </source>
</reference>
<evidence type="ECO:0000256" key="4">
    <source>
        <dbReference type="ARBA" id="ARBA00022801"/>
    </source>
</evidence>
<dbReference type="RefSeq" id="WP_072973992.1">
    <property type="nucleotide sequence ID" value="NZ_FQTY01000003.1"/>
</dbReference>
<proteinExistence type="predicted"/>
<evidence type="ECO:0000313" key="8">
    <source>
        <dbReference type="EMBL" id="SHE55827.1"/>
    </source>
</evidence>
<evidence type="ECO:0000256" key="1">
    <source>
        <dbReference type="ARBA" id="ARBA00001936"/>
    </source>
</evidence>
<dbReference type="CDD" id="cd03426">
    <property type="entry name" value="NUDIX_CoAse_Nudt7"/>
    <property type="match status" value="1"/>
</dbReference>
<evidence type="ECO:0000256" key="3">
    <source>
        <dbReference type="ARBA" id="ARBA00022723"/>
    </source>
</evidence>
<evidence type="ECO:0000256" key="2">
    <source>
        <dbReference type="ARBA" id="ARBA00001946"/>
    </source>
</evidence>
<evidence type="ECO:0000256" key="5">
    <source>
        <dbReference type="ARBA" id="ARBA00022842"/>
    </source>
</evidence>
<comment type="cofactor">
    <cofactor evidence="1">
        <name>Mn(2+)</name>
        <dbReference type="ChEBI" id="CHEBI:29035"/>
    </cofactor>
</comment>
<name>A0A1M4UGM2_9FIRM</name>
<evidence type="ECO:0000259" key="7">
    <source>
        <dbReference type="PROSITE" id="PS51462"/>
    </source>
</evidence>
<organism evidence="8 9">
    <name type="scientific">Tissierella praeacuta DSM 18095</name>
    <dbReference type="NCBI Taxonomy" id="1123404"/>
    <lineage>
        <taxon>Bacteria</taxon>
        <taxon>Bacillati</taxon>
        <taxon>Bacillota</taxon>
        <taxon>Tissierellia</taxon>
        <taxon>Tissierellales</taxon>
        <taxon>Tissierellaceae</taxon>
        <taxon>Tissierella</taxon>
    </lineage>
</organism>
<protein>
    <submittedName>
        <fullName evidence="8">NUDIX domain-containing protein</fullName>
    </submittedName>
</protein>
<dbReference type="InterPro" id="IPR000086">
    <property type="entry name" value="NUDIX_hydrolase_dom"/>
</dbReference>
<keyword evidence="9" id="KW-1185">Reference proteome</keyword>
<evidence type="ECO:0000313" key="9">
    <source>
        <dbReference type="Proteomes" id="UP000184114"/>
    </source>
</evidence>
<dbReference type="PROSITE" id="PS51462">
    <property type="entry name" value="NUDIX"/>
    <property type="match status" value="1"/>
</dbReference>
<dbReference type="SUPFAM" id="SSF55811">
    <property type="entry name" value="Nudix"/>
    <property type="match status" value="1"/>
</dbReference>
<gene>
    <name evidence="8" type="ORF">SAMN02745784_01074</name>
</gene>
<dbReference type="PANTHER" id="PTHR12992">
    <property type="entry name" value="NUDIX HYDROLASE"/>
    <property type="match status" value="1"/>
</dbReference>
<dbReference type="PROSITE" id="PS00893">
    <property type="entry name" value="NUDIX_BOX"/>
    <property type="match status" value="1"/>
</dbReference>
<dbReference type="Gene3D" id="3.90.79.10">
    <property type="entry name" value="Nucleoside Triphosphate Pyrophosphohydrolase"/>
    <property type="match status" value="1"/>
</dbReference>
<keyword evidence="5" id="KW-0460">Magnesium</keyword>
<keyword evidence="6" id="KW-0464">Manganese</keyword>
<evidence type="ECO:0000256" key="6">
    <source>
        <dbReference type="ARBA" id="ARBA00023211"/>
    </source>
</evidence>
<dbReference type="STRING" id="1123404.SAMN02745784_01074"/>
<dbReference type="GO" id="GO:0010945">
    <property type="term" value="F:coenzyme A diphosphatase activity"/>
    <property type="evidence" value="ECO:0007669"/>
    <property type="project" value="InterPro"/>
</dbReference>
<dbReference type="InterPro" id="IPR015797">
    <property type="entry name" value="NUDIX_hydrolase-like_dom_sf"/>
</dbReference>
<keyword evidence="3" id="KW-0479">Metal-binding</keyword>